<comment type="cofactor">
    <cofactor evidence="1">
        <name>FAD</name>
        <dbReference type="ChEBI" id="CHEBI:57692"/>
    </cofactor>
</comment>
<dbReference type="EMBL" id="JARVCO010000010">
    <property type="protein sequence ID" value="MDZ8118530.1"/>
    <property type="molecule type" value="Genomic_DNA"/>
</dbReference>
<dbReference type="PROSITE" id="PS00076">
    <property type="entry name" value="PYRIDINE_REDOX_1"/>
    <property type="match status" value="1"/>
</dbReference>
<dbReference type="PRINTS" id="PR00368">
    <property type="entry name" value="FADPNR"/>
</dbReference>
<evidence type="ECO:0000256" key="9">
    <source>
        <dbReference type="RuleBase" id="RU003691"/>
    </source>
</evidence>
<evidence type="ECO:0000256" key="8">
    <source>
        <dbReference type="ARBA" id="ARBA00023284"/>
    </source>
</evidence>
<evidence type="ECO:0000256" key="4">
    <source>
        <dbReference type="ARBA" id="ARBA00022827"/>
    </source>
</evidence>
<dbReference type="InterPro" id="IPR036188">
    <property type="entry name" value="FAD/NAD-bd_sf"/>
</dbReference>
<evidence type="ECO:0000313" key="13">
    <source>
        <dbReference type="Proteomes" id="UP001290861"/>
    </source>
</evidence>
<evidence type="ECO:0000256" key="5">
    <source>
        <dbReference type="ARBA" id="ARBA00022857"/>
    </source>
</evidence>
<evidence type="ECO:0000256" key="6">
    <source>
        <dbReference type="ARBA" id="ARBA00023002"/>
    </source>
</evidence>
<dbReference type="PRINTS" id="PR00411">
    <property type="entry name" value="PNDRDTASEI"/>
</dbReference>
<proteinExistence type="inferred from homology"/>
<protein>
    <submittedName>
        <fullName evidence="12">Dihydrolipoyl dehydrogenase</fullName>
    </submittedName>
</protein>
<gene>
    <name evidence="12" type="ORF">P9H32_07805</name>
</gene>
<comment type="caution">
    <text evidence="12">The sequence shown here is derived from an EMBL/GenBank/DDBJ whole genome shotgun (WGS) entry which is preliminary data.</text>
</comment>
<evidence type="ECO:0000259" key="10">
    <source>
        <dbReference type="Pfam" id="PF02852"/>
    </source>
</evidence>
<dbReference type="Gene3D" id="3.30.390.30">
    <property type="match status" value="1"/>
</dbReference>
<feature type="domain" description="Pyridine nucleotide-disulphide oxidoreductase dimerisation" evidence="10">
    <location>
        <begin position="341"/>
        <end position="449"/>
    </location>
</feature>
<dbReference type="InterPro" id="IPR004099">
    <property type="entry name" value="Pyr_nucl-diS_OxRdtase_dimer"/>
</dbReference>
<name>A0ABU5MWI1_9BACT</name>
<dbReference type="InterPro" id="IPR012999">
    <property type="entry name" value="Pyr_OxRdtase_I_AS"/>
</dbReference>
<evidence type="ECO:0000259" key="11">
    <source>
        <dbReference type="Pfam" id="PF07992"/>
    </source>
</evidence>
<dbReference type="Pfam" id="PF07992">
    <property type="entry name" value="Pyr_redox_2"/>
    <property type="match status" value="1"/>
</dbReference>
<evidence type="ECO:0000256" key="7">
    <source>
        <dbReference type="ARBA" id="ARBA00023157"/>
    </source>
</evidence>
<dbReference type="PANTHER" id="PTHR43014:SF4">
    <property type="entry name" value="PYRIDINE NUCLEOTIDE-DISULFIDE OXIDOREDUCTASE RCLA-RELATED"/>
    <property type="match status" value="1"/>
</dbReference>
<keyword evidence="8 9" id="KW-0676">Redox-active center</keyword>
<reference evidence="12 13" key="1">
    <citation type="journal article" date="2024" name="Appl. Environ. Microbiol.">
        <title>Pontiella agarivorans sp. nov., a novel marine anaerobic bacterium capable of degrading macroalgal polysaccharides and fixing nitrogen.</title>
        <authorList>
            <person name="Liu N."/>
            <person name="Kivenson V."/>
            <person name="Peng X."/>
            <person name="Cui Z."/>
            <person name="Lankiewicz T.S."/>
            <person name="Gosselin K.M."/>
            <person name="English C.J."/>
            <person name="Blair E.M."/>
            <person name="O'Malley M.A."/>
            <person name="Valentine D.L."/>
        </authorList>
    </citation>
    <scope>NUCLEOTIDE SEQUENCE [LARGE SCALE GENOMIC DNA]</scope>
    <source>
        <strain evidence="12 13">NLcol2</strain>
    </source>
</reference>
<dbReference type="PIRSF" id="PIRSF000350">
    <property type="entry name" value="Mercury_reductase_MerA"/>
    <property type="match status" value="1"/>
</dbReference>
<keyword evidence="4 9" id="KW-0274">FAD</keyword>
<sequence>MESFDIIIIGSGGGTKIARPAADLGFKVAMIEKEAMGGTCLNRGCIPSKMVIHPADQIHHIKHSPKINIDADLNPQIRFKEMIERVTGTVDNISEGLAPPYEAHPDIELIFGEATFSGNHSISVNGRELSAERIFIAVGTRPQIPNIPGLEGTPYMTNREALRNTELPPRMIVIGAGYIGCELGHAYSSAGTDVHFIVRSELIRREDREIKAEFKKVFSENNTLHEGYDVEQVEYDGSVFSVQIRNKDGAFQTLEAEALLVATGIVPNTDFLGLENTDIQLDDHGFIPVDGQLQSSVPGVYAMGDCNGNYFFRHTVNWEGEFLMRVLFEDPSDETIDYGAVPHAVFTYPQVAGVGKTEDELIADGADYVRGFCRYENTAMGMARQADHGFVKILIGRKDKTILGAHIIGDEASNMLHMIVALMYKNGTLDDLLNMIYIHPALPEAVRDAARDARDQLKIA</sequence>
<keyword evidence="7" id="KW-1015">Disulfide bond</keyword>
<keyword evidence="13" id="KW-1185">Reference proteome</keyword>
<accession>A0ABU5MWI1</accession>
<dbReference type="PANTHER" id="PTHR43014">
    <property type="entry name" value="MERCURIC REDUCTASE"/>
    <property type="match status" value="1"/>
</dbReference>
<dbReference type="Pfam" id="PF02852">
    <property type="entry name" value="Pyr_redox_dim"/>
    <property type="match status" value="1"/>
</dbReference>
<dbReference type="SUPFAM" id="SSF55424">
    <property type="entry name" value="FAD/NAD-linked reductases, dimerisation (C-terminal) domain"/>
    <property type="match status" value="1"/>
</dbReference>
<organism evidence="12 13">
    <name type="scientific">Pontiella agarivorans</name>
    <dbReference type="NCBI Taxonomy" id="3038953"/>
    <lineage>
        <taxon>Bacteria</taxon>
        <taxon>Pseudomonadati</taxon>
        <taxon>Kiritimatiellota</taxon>
        <taxon>Kiritimatiellia</taxon>
        <taxon>Kiritimatiellales</taxon>
        <taxon>Pontiellaceae</taxon>
        <taxon>Pontiella</taxon>
    </lineage>
</organism>
<dbReference type="SUPFAM" id="SSF51905">
    <property type="entry name" value="FAD/NAD(P)-binding domain"/>
    <property type="match status" value="1"/>
</dbReference>
<evidence type="ECO:0000313" key="12">
    <source>
        <dbReference type="EMBL" id="MDZ8118530.1"/>
    </source>
</evidence>
<comment type="similarity">
    <text evidence="2 9">Belongs to the class-I pyridine nucleotide-disulfide oxidoreductase family.</text>
</comment>
<dbReference type="RefSeq" id="WP_322608329.1">
    <property type="nucleotide sequence ID" value="NZ_JARVCO010000010.1"/>
</dbReference>
<evidence type="ECO:0000256" key="2">
    <source>
        <dbReference type="ARBA" id="ARBA00007532"/>
    </source>
</evidence>
<feature type="domain" description="FAD/NAD(P)-binding" evidence="11">
    <location>
        <begin position="4"/>
        <end position="308"/>
    </location>
</feature>
<dbReference type="InterPro" id="IPR001100">
    <property type="entry name" value="Pyr_nuc-diS_OxRdtase"/>
</dbReference>
<dbReference type="Proteomes" id="UP001290861">
    <property type="component" value="Unassembled WGS sequence"/>
</dbReference>
<dbReference type="Gene3D" id="3.50.50.60">
    <property type="entry name" value="FAD/NAD(P)-binding domain"/>
    <property type="match status" value="2"/>
</dbReference>
<dbReference type="InterPro" id="IPR023753">
    <property type="entry name" value="FAD/NAD-binding_dom"/>
</dbReference>
<evidence type="ECO:0000256" key="1">
    <source>
        <dbReference type="ARBA" id="ARBA00001974"/>
    </source>
</evidence>
<dbReference type="InterPro" id="IPR016156">
    <property type="entry name" value="FAD/NAD-linked_Rdtase_dimer_sf"/>
</dbReference>
<keyword evidence="5" id="KW-0521">NADP</keyword>
<evidence type="ECO:0000256" key="3">
    <source>
        <dbReference type="ARBA" id="ARBA00022630"/>
    </source>
</evidence>
<keyword evidence="6 9" id="KW-0560">Oxidoreductase</keyword>
<keyword evidence="3 9" id="KW-0285">Flavoprotein</keyword>